<gene>
    <name evidence="1" type="ORF">EA722_18560</name>
</gene>
<evidence type="ECO:0000313" key="1">
    <source>
        <dbReference type="EMBL" id="RSP69080.1"/>
    </source>
</evidence>
<protein>
    <submittedName>
        <fullName evidence="1">DUF2280 domain-containing protein</fullName>
    </submittedName>
</protein>
<dbReference type="InterPro" id="IPR018738">
    <property type="entry name" value="DUF2280"/>
</dbReference>
<dbReference type="AlphaFoldDB" id="A0A265AFU8"/>
<proteinExistence type="predicted"/>
<dbReference type="Pfam" id="PF10045">
    <property type="entry name" value="DUF2280"/>
    <property type="match status" value="1"/>
</dbReference>
<evidence type="ECO:0000313" key="2">
    <source>
        <dbReference type="Proteomes" id="UP000269597"/>
    </source>
</evidence>
<name>A0A265AFU8_ACIBA</name>
<reference evidence="1 2" key="1">
    <citation type="submission" date="2018-10" db="EMBL/GenBank/DDBJ databases">
        <title>GWAS and RNA-Seq identify cryptic mechanisms of antimicrobial resistance in Acinetobacter baumannii.</title>
        <authorList>
            <person name="Sahl J.W."/>
        </authorList>
    </citation>
    <scope>NUCLEOTIDE SEQUENCE [LARGE SCALE GENOMIC DNA]</scope>
    <source>
        <strain evidence="1 2">TG31299</strain>
    </source>
</reference>
<comment type="caution">
    <text evidence="1">The sequence shown here is derived from an EMBL/GenBank/DDBJ whole genome shotgun (WGS) entry which is preliminary data.</text>
</comment>
<dbReference type="RefSeq" id="WP_033855582.1">
    <property type="nucleotide sequence ID" value="NZ_AP024802.1"/>
</dbReference>
<sequence length="158" mass="18054">MAALKKEIKLYIVRSLAMFNTPQETVDLVNEEFKVKISRQQCERYDPTKRAGKDLSQELKEEFEHTRKEFLEKPLNIPIANLTVRLQRLEKQYAVHAKNPLFSLKILEQAAKDMGGQFTNKTELTGAGGGPLQSEHVTQIVATPEQIKQVLDELQGKY</sequence>
<dbReference type="Proteomes" id="UP000269597">
    <property type="component" value="Unassembled WGS sequence"/>
</dbReference>
<accession>A0A265AFU8</accession>
<dbReference type="EMBL" id="RFBY01000112">
    <property type="protein sequence ID" value="RSP69080.1"/>
    <property type="molecule type" value="Genomic_DNA"/>
</dbReference>
<organism evidence="1 2">
    <name type="scientific">Acinetobacter baumannii</name>
    <dbReference type="NCBI Taxonomy" id="470"/>
    <lineage>
        <taxon>Bacteria</taxon>
        <taxon>Pseudomonadati</taxon>
        <taxon>Pseudomonadota</taxon>
        <taxon>Gammaproteobacteria</taxon>
        <taxon>Moraxellales</taxon>
        <taxon>Moraxellaceae</taxon>
        <taxon>Acinetobacter</taxon>
        <taxon>Acinetobacter calcoaceticus/baumannii complex</taxon>
    </lineage>
</organism>